<protein>
    <submittedName>
        <fullName evidence="1">Uncharacterized protein</fullName>
    </submittedName>
</protein>
<sequence length="186" mass="20013">MYRKMQDSKAILFHSGKLIDGTGRVVTEEPVLVVEDRIQVTGQAASEQSQVFSDLASVNLKGDLLMPGLIDSHCHISFDEPTTNDELFFHRRAGLATLVAGVNAQKVLRAGVTSILDADCIFEVGVDLRDAIESGVIAGPRIATGGNALINSIAGTASRLLPDRGRRGYGVVVHTHDEIVREIHSQ</sequence>
<dbReference type="InterPro" id="IPR051781">
    <property type="entry name" value="Metallo-dep_Hydrolase"/>
</dbReference>
<name>A0A382E6F9_9ZZZZ</name>
<dbReference type="EMBL" id="UINC01042601">
    <property type="protein sequence ID" value="SVB45457.1"/>
    <property type="molecule type" value="Genomic_DNA"/>
</dbReference>
<feature type="non-terminal residue" evidence="1">
    <location>
        <position position="186"/>
    </location>
</feature>
<dbReference type="SUPFAM" id="SSF51338">
    <property type="entry name" value="Composite domain of metallo-dependent hydrolases"/>
    <property type="match status" value="1"/>
</dbReference>
<organism evidence="1">
    <name type="scientific">marine metagenome</name>
    <dbReference type="NCBI Taxonomy" id="408172"/>
    <lineage>
        <taxon>unclassified sequences</taxon>
        <taxon>metagenomes</taxon>
        <taxon>ecological metagenomes</taxon>
    </lineage>
</organism>
<evidence type="ECO:0000313" key="1">
    <source>
        <dbReference type="EMBL" id="SVB45457.1"/>
    </source>
</evidence>
<dbReference type="GO" id="GO:0016810">
    <property type="term" value="F:hydrolase activity, acting on carbon-nitrogen (but not peptide) bonds"/>
    <property type="evidence" value="ECO:0007669"/>
    <property type="project" value="InterPro"/>
</dbReference>
<gene>
    <name evidence="1" type="ORF">METZ01_LOCUS198311</name>
</gene>
<dbReference type="SUPFAM" id="SSF51556">
    <property type="entry name" value="Metallo-dependent hydrolases"/>
    <property type="match status" value="1"/>
</dbReference>
<proteinExistence type="predicted"/>
<dbReference type="Gene3D" id="3.20.20.140">
    <property type="entry name" value="Metal-dependent hydrolases"/>
    <property type="match status" value="1"/>
</dbReference>
<reference evidence="1" key="1">
    <citation type="submission" date="2018-05" db="EMBL/GenBank/DDBJ databases">
        <authorList>
            <person name="Lanie J.A."/>
            <person name="Ng W.-L."/>
            <person name="Kazmierczak K.M."/>
            <person name="Andrzejewski T.M."/>
            <person name="Davidsen T.M."/>
            <person name="Wayne K.J."/>
            <person name="Tettelin H."/>
            <person name="Glass J.I."/>
            <person name="Rusch D."/>
            <person name="Podicherti R."/>
            <person name="Tsui H.-C.T."/>
            <person name="Winkler M.E."/>
        </authorList>
    </citation>
    <scope>NUCLEOTIDE SEQUENCE</scope>
</reference>
<dbReference type="InterPro" id="IPR011059">
    <property type="entry name" value="Metal-dep_hydrolase_composite"/>
</dbReference>
<dbReference type="PANTHER" id="PTHR43135">
    <property type="entry name" value="ALPHA-D-RIBOSE 1-METHYLPHOSPHONATE 5-TRIPHOSPHATE DIPHOSPHATASE"/>
    <property type="match status" value="1"/>
</dbReference>
<dbReference type="AlphaFoldDB" id="A0A382E6F9"/>
<dbReference type="InterPro" id="IPR032466">
    <property type="entry name" value="Metal_Hydrolase"/>
</dbReference>
<dbReference type="PANTHER" id="PTHR43135:SF3">
    <property type="entry name" value="ALPHA-D-RIBOSE 1-METHYLPHOSPHONATE 5-TRIPHOSPHATE DIPHOSPHATASE"/>
    <property type="match status" value="1"/>
</dbReference>
<dbReference type="Gene3D" id="2.30.40.10">
    <property type="entry name" value="Urease, subunit C, domain 1"/>
    <property type="match status" value="1"/>
</dbReference>
<accession>A0A382E6F9</accession>